<evidence type="ECO:0000313" key="2">
    <source>
        <dbReference type="Proteomes" id="UP000001194"/>
    </source>
</evidence>
<dbReference type="HOGENOM" id="CLU_177956_0_0_1"/>
<dbReference type="Proteomes" id="UP000001194">
    <property type="component" value="Unassembled WGS sequence"/>
</dbReference>
<gene>
    <name evidence="1" type="ORF">LACBIDRAFT_313782</name>
</gene>
<name>B0D0U0_LACBS</name>
<keyword evidence="2" id="KW-1185">Reference proteome</keyword>
<evidence type="ECO:0000313" key="1">
    <source>
        <dbReference type="EMBL" id="EDR11521.1"/>
    </source>
</evidence>
<dbReference type="OrthoDB" id="3182478at2759"/>
<dbReference type="EMBL" id="DS547095">
    <property type="protein sequence ID" value="EDR11521.1"/>
    <property type="molecule type" value="Genomic_DNA"/>
</dbReference>
<dbReference type="AlphaFoldDB" id="B0D0U0"/>
<protein>
    <submittedName>
        <fullName evidence="1">Predicted protein</fullName>
    </submittedName>
</protein>
<dbReference type="GeneID" id="6073498"/>
<dbReference type="RefSeq" id="XP_001877418.1">
    <property type="nucleotide sequence ID" value="XM_001877383.1"/>
</dbReference>
<organism evidence="2">
    <name type="scientific">Laccaria bicolor (strain S238N-H82 / ATCC MYA-4686)</name>
    <name type="common">Bicoloured deceiver</name>
    <name type="synonym">Laccaria laccata var. bicolor</name>
    <dbReference type="NCBI Taxonomy" id="486041"/>
    <lineage>
        <taxon>Eukaryota</taxon>
        <taxon>Fungi</taxon>
        <taxon>Dikarya</taxon>
        <taxon>Basidiomycota</taxon>
        <taxon>Agaricomycotina</taxon>
        <taxon>Agaricomycetes</taxon>
        <taxon>Agaricomycetidae</taxon>
        <taxon>Agaricales</taxon>
        <taxon>Agaricineae</taxon>
        <taxon>Hydnangiaceae</taxon>
        <taxon>Laccaria</taxon>
    </lineage>
</organism>
<dbReference type="InParanoid" id="B0D0U0"/>
<dbReference type="KEGG" id="lbc:LACBIDRAFT_313782"/>
<proteinExistence type="predicted"/>
<sequence>MIRRNPTLIPMNDLDVQDIRDMVAKQRADQQLMQKMKWLVESPEILKEDYDLITELSKDKARRLGLDPGTTPSS</sequence>
<reference evidence="1 2" key="1">
    <citation type="journal article" date="2008" name="Nature">
        <title>The genome of Laccaria bicolor provides insights into mycorrhizal symbiosis.</title>
        <authorList>
            <person name="Martin F."/>
            <person name="Aerts A."/>
            <person name="Ahren D."/>
            <person name="Brun A."/>
            <person name="Danchin E.G.J."/>
            <person name="Duchaussoy F."/>
            <person name="Gibon J."/>
            <person name="Kohler A."/>
            <person name="Lindquist E."/>
            <person name="Pereda V."/>
            <person name="Salamov A."/>
            <person name="Shapiro H.J."/>
            <person name="Wuyts J."/>
            <person name="Blaudez D."/>
            <person name="Buee M."/>
            <person name="Brokstein P."/>
            <person name="Canbaeck B."/>
            <person name="Cohen D."/>
            <person name="Courty P.E."/>
            <person name="Coutinho P.M."/>
            <person name="Delaruelle C."/>
            <person name="Detter J.C."/>
            <person name="Deveau A."/>
            <person name="DiFazio S."/>
            <person name="Duplessis S."/>
            <person name="Fraissinet-Tachet L."/>
            <person name="Lucic E."/>
            <person name="Frey-Klett P."/>
            <person name="Fourrey C."/>
            <person name="Feussner I."/>
            <person name="Gay G."/>
            <person name="Grimwood J."/>
            <person name="Hoegger P.J."/>
            <person name="Jain P."/>
            <person name="Kilaru S."/>
            <person name="Labbe J."/>
            <person name="Lin Y.C."/>
            <person name="Legue V."/>
            <person name="Le Tacon F."/>
            <person name="Marmeisse R."/>
            <person name="Melayah D."/>
            <person name="Montanini B."/>
            <person name="Muratet M."/>
            <person name="Nehls U."/>
            <person name="Niculita-Hirzel H."/>
            <person name="Oudot-Le Secq M.P."/>
            <person name="Peter M."/>
            <person name="Quesneville H."/>
            <person name="Rajashekar B."/>
            <person name="Reich M."/>
            <person name="Rouhier N."/>
            <person name="Schmutz J."/>
            <person name="Yin T."/>
            <person name="Chalot M."/>
            <person name="Henrissat B."/>
            <person name="Kuees U."/>
            <person name="Lucas S."/>
            <person name="Van de Peer Y."/>
            <person name="Podila G.K."/>
            <person name="Polle A."/>
            <person name="Pukkila P.J."/>
            <person name="Richardson P.M."/>
            <person name="Rouze P."/>
            <person name="Sanders I.R."/>
            <person name="Stajich J.E."/>
            <person name="Tunlid A."/>
            <person name="Tuskan G."/>
            <person name="Grigoriev I.V."/>
        </authorList>
    </citation>
    <scope>NUCLEOTIDE SEQUENCE [LARGE SCALE GENOMIC DNA]</scope>
    <source>
        <strain evidence="2">S238N-H82 / ATCC MYA-4686</strain>
    </source>
</reference>
<accession>B0D0U0</accession>